<feature type="compositionally biased region" description="Basic and acidic residues" evidence="1">
    <location>
        <begin position="238"/>
        <end position="261"/>
    </location>
</feature>
<dbReference type="AlphaFoldDB" id="A0A1E4S7Z8"/>
<dbReference type="PROSITE" id="PS50033">
    <property type="entry name" value="UBX"/>
    <property type="match status" value="1"/>
</dbReference>
<dbReference type="InterPro" id="IPR001012">
    <property type="entry name" value="UBX_dom"/>
</dbReference>
<keyword evidence="4" id="KW-1185">Reference proteome</keyword>
<dbReference type="InterPro" id="IPR021569">
    <property type="entry name" value="TUG-UBL1"/>
</dbReference>
<dbReference type="GeneID" id="30991384"/>
<dbReference type="Pfam" id="PF11470">
    <property type="entry name" value="TUG-UBL1"/>
    <property type="match status" value="1"/>
</dbReference>
<dbReference type="GO" id="GO:0006886">
    <property type="term" value="P:intracellular protein transport"/>
    <property type="evidence" value="ECO:0007669"/>
    <property type="project" value="TreeGrafter"/>
</dbReference>
<feature type="region of interest" description="Disordered" evidence="1">
    <location>
        <begin position="443"/>
        <end position="470"/>
    </location>
</feature>
<dbReference type="GO" id="GO:0012506">
    <property type="term" value="C:vesicle membrane"/>
    <property type="evidence" value="ECO:0007669"/>
    <property type="project" value="TreeGrafter"/>
</dbReference>
<dbReference type="GO" id="GO:0005634">
    <property type="term" value="C:nucleus"/>
    <property type="evidence" value="ECO:0007669"/>
    <property type="project" value="TreeGrafter"/>
</dbReference>
<evidence type="ECO:0000259" key="2">
    <source>
        <dbReference type="PROSITE" id="PS50033"/>
    </source>
</evidence>
<dbReference type="OMA" id="FPDRTHI"/>
<dbReference type="STRING" id="983966.A0A1E4S7Z8"/>
<dbReference type="SMART" id="SM00166">
    <property type="entry name" value="UBX"/>
    <property type="match status" value="1"/>
</dbReference>
<name>A0A1E4S7Z8_CYBJN</name>
<sequence length="470" mass="53280">MSAVTVVYGLKSLKVKTSPGTPAAEILDRVATHFKLDSATFALFHKNSEISNSLPFRLLNLPAGAKLELKPSKSKRQQDINVKVQFINSPFEQNSVVRKLSNCMTLGQLVEMLQSELGAMLDAGYDLKFQTFTKTVGVECLDLTLSQVGVENNGVLRISFNRPTVIEKKQPGEPSAVHVENSNKTVDTDTTMETAKTEEIKLSPEEEAYKNVLVQQIKAHFSQVEDETGHDEMDIDGPVDREEPAKEEPMKEEPMKEEPKEVPKHVYVFKASETPLEVEQPDEEVYELSVSHARQYQNMLSSYAHDSEKKRRIRKEAQKRRINNVEVRIRFPDQSFLQANFKPNETNADLYKFVSNSLAKENVEFELSIPHPHEVLVTSTQPLITQLDARNLLLFRSQILVNGPFLKPDFLQQAKDMREAEEIKLDKEFNHVHADDTTQIESLKVNSPTTKSSTHNNGKKIPKWLKLGKS</sequence>
<dbReference type="Pfam" id="PF00789">
    <property type="entry name" value="UBX"/>
    <property type="match status" value="1"/>
</dbReference>
<dbReference type="PANTHER" id="PTHR46467:SF1">
    <property type="entry name" value="TETHER CONTAINING UBX DOMAIN FOR GLUT4"/>
    <property type="match status" value="1"/>
</dbReference>
<feature type="region of interest" description="Disordered" evidence="1">
    <location>
        <begin position="224"/>
        <end position="261"/>
    </location>
</feature>
<evidence type="ECO:0000313" key="3">
    <source>
        <dbReference type="EMBL" id="ODV75598.1"/>
    </source>
</evidence>
<dbReference type="PANTHER" id="PTHR46467">
    <property type="entry name" value="TETHER CONTAINING UBX DOMAIN FOR GLUT4"/>
    <property type="match status" value="1"/>
</dbReference>
<proteinExistence type="predicted"/>
<organism evidence="3 4">
    <name type="scientific">Cyberlindnera jadinii (strain ATCC 18201 / CBS 1600 / BCRC 20928 / JCM 3617 / NBRC 0987 / NRRL Y-1542)</name>
    <name type="common">Torula yeast</name>
    <name type="synonym">Candida utilis</name>
    <dbReference type="NCBI Taxonomy" id="983966"/>
    <lineage>
        <taxon>Eukaryota</taxon>
        <taxon>Fungi</taxon>
        <taxon>Dikarya</taxon>
        <taxon>Ascomycota</taxon>
        <taxon>Saccharomycotina</taxon>
        <taxon>Saccharomycetes</taxon>
        <taxon>Phaffomycetales</taxon>
        <taxon>Phaffomycetaceae</taxon>
        <taxon>Cyberlindnera</taxon>
    </lineage>
</organism>
<evidence type="ECO:0000313" key="4">
    <source>
        <dbReference type="Proteomes" id="UP000094389"/>
    </source>
</evidence>
<reference evidence="3 4" key="1">
    <citation type="journal article" date="2016" name="Proc. Natl. Acad. Sci. U.S.A.">
        <title>Comparative genomics of biotechnologically important yeasts.</title>
        <authorList>
            <person name="Riley R."/>
            <person name="Haridas S."/>
            <person name="Wolfe K.H."/>
            <person name="Lopes M.R."/>
            <person name="Hittinger C.T."/>
            <person name="Goeker M."/>
            <person name="Salamov A.A."/>
            <person name="Wisecaver J.H."/>
            <person name="Long T.M."/>
            <person name="Calvey C.H."/>
            <person name="Aerts A.L."/>
            <person name="Barry K.W."/>
            <person name="Choi C."/>
            <person name="Clum A."/>
            <person name="Coughlan A.Y."/>
            <person name="Deshpande S."/>
            <person name="Douglass A.P."/>
            <person name="Hanson S.J."/>
            <person name="Klenk H.-P."/>
            <person name="LaButti K.M."/>
            <person name="Lapidus A."/>
            <person name="Lindquist E.A."/>
            <person name="Lipzen A.M."/>
            <person name="Meier-Kolthoff J.P."/>
            <person name="Ohm R.A."/>
            <person name="Otillar R.P."/>
            <person name="Pangilinan J.L."/>
            <person name="Peng Y."/>
            <person name="Rokas A."/>
            <person name="Rosa C.A."/>
            <person name="Scheuner C."/>
            <person name="Sibirny A.A."/>
            <person name="Slot J.C."/>
            <person name="Stielow J.B."/>
            <person name="Sun H."/>
            <person name="Kurtzman C.P."/>
            <person name="Blackwell M."/>
            <person name="Grigoriev I.V."/>
            <person name="Jeffries T.W."/>
        </authorList>
    </citation>
    <scope>NUCLEOTIDE SEQUENCE [LARGE SCALE GENOMIC DNA]</scope>
    <source>
        <strain evidence="4">ATCC 18201 / CBS 1600 / BCRC 20928 / JCM 3617 / NBRC 0987 / NRRL Y-1542</strain>
    </source>
</reference>
<dbReference type="Proteomes" id="UP000094389">
    <property type="component" value="Unassembled WGS sequence"/>
</dbReference>
<dbReference type="EMBL" id="KV453926">
    <property type="protein sequence ID" value="ODV75598.1"/>
    <property type="molecule type" value="Genomic_DNA"/>
</dbReference>
<dbReference type="GO" id="GO:0005737">
    <property type="term" value="C:cytoplasm"/>
    <property type="evidence" value="ECO:0007669"/>
    <property type="project" value="TreeGrafter"/>
</dbReference>
<feature type="domain" description="UBX" evidence="2">
    <location>
        <begin position="320"/>
        <end position="372"/>
    </location>
</feature>
<dbReference type="Gene3D" id="3.10.20.90">
    <property type="entry name" value="Phosphatidylinositol 3-kinase Catalytic Subunit, Chain A, domain 1"/>
    <property type="match status" value="2"/>
</dbReference>
<feature type="compositionally biased region" description="Basic residues" evidence="1">
    <location>
        <begin position="457"/>
        <end position="470"/>
    </location>
</feature>
<dbReference type="RefSeq" id="XP_020072637.1">
    <property type="nucleotide sequence ID" value="XM_020216988.1"/>
</dbReference>
<evidence type="ECO:0000256" key="1">
    <source>
        <dbReference type="SAM" id="MobiDB-lite"/>
    </source>
</evidence>
<feature type="compositionally biased region" description="Polar residues" evidence="1">
    <location>
        <begin position="443"/>
        <end position="456"/>
    </location>
</feature>
<dbReference type="InterPro" id="IPR029071">
    <property type="entry name" value="Ubiquitin-like_domsf"/>
</dbReference>
<gene>
    <name evidence="3" type="ORF">CYBJADRAFT_180276</name>
</gene>
<accession>A0A1E4S7Z8</accession>
<feature type="compositionally biased region" description="Acidic residues" evidence="1">
    <location>
        <begin position="224"/>
        <end position="237"/>
    </location>
</feature>
<dbReference type="OrthoDB" id="440781at2759"/>
<dbReference type="SUPFAM" id="SSF54236">
    <property type="entry name" value="Ubiquitin-like"/>
    <property type="match status" value="2"/>
</dbReference>
<protein>
    <recommendedName>
        <fullName evidence="2">UBX domain-containing protein</fullName>
    </recommendedName>
</protein>